<accession>A0ABR2IDR2</accession>
<dbReference type="CDD" id="cd00353">
    <property type="entry name" value="Ribosomal_S15p_S13e"/>
    <property type="match status" value="1"/>
</dbReference>
<dbReference type="PANTHER" id="PTHR11885">
    <property type="entry name" value="RIBOSOMAL PROTEIN S15P/S13E"/>
    <property type="match status" value="1"/>
</dbReference>
<dbReference type="InterPro" id="IPR012606">
    <property type="entry name" value="Ribosomal_uS15_N"/>
</dbReference>
<keyword evidence="2 4" id="KW-0689">Ribosomal protein</keyword>
<comment type="caution">
    <text evidence="6">The sequence shown here is derived from an EMBL/GenBank/DDBJ whole genome shotgun (WGS) entry which is preliminary data.</text>
</comment>
<dbReference type="Pfam" id="PF08069">
    <property type="entry name" value="Ribosomal_S13_N"/>
    <property type="match status" value="1"/>
</dbReference>
<comment type="similarity">
    <text evidence="1 4">Belongs to the universal ribosomal protein uS15 family.</text>
</comment>
<dbReference type="Gene3D" id="1.10.287.10">
    <property type="entry name" value="S15/NS1, RNA-binding"/>
    <property type="match status" value="1"/>
</dbReference>
<dbReference type="PANTHER" id="PTHR11885:SF6">
    <property type="entry name" value="SMALL RIBOSOMAL SUBUNIT PROTEIN US15"/>
    <property type="match status" value="1"/>
</dbReference>
<gene>
    <name evidence="6" type="ORF">M9Y10_011944</name>
</gene>
<evidence type="ECO:0000256" key="2">
    <source>
        <dbReference type="ARBA" id="ARBA00022980"/>
    </source>
</evidence>
<name>A0ABR2IDR2_9EUKA</name>
<keyword evidence="7" id="KW-1185">Reference proteome</keyword>
<dbReference type="SMART" id="SM01386">
    <property type="entry name" value="Ribosomal_S13_N"/>
    <property type="match status" value="1"/>
</dbReference>
<protein>
    <submittedName>
        <fullName evidence="6">Ribosomal 40S subunit protein S13</fullName>
    </submittedName>
</protein>
<dbReference type="EMBL" id="JAPFFF010000018">
    <property type="protein sequence ID" value="KAK8860280.1"/>
    <property type="molecule type" value="Genomic_DNA"/>
</dbReference>
<dbReference type="Gene3D" id="4.10.860.130">
    <property type="match status" value="1"/>
</dbReference>
<reference evidence="6 7" key="1">
    <citation type="submission" date="2024-04" db="EMBL/GenBank/DDBJ databases">
        <title>Tritrichomonas musculus Genome.</title>
        <authorList>
            <person name="Alves-Ferreira E."/>
            <person name="Grigg M."/>
            <person name="Lorenzi H."/>
            <person name="Galac M."/>
        </authorList>
    </citation>
    <scope>NUCLEOTIDE SEQUENCE [LARGE SCALE GENOMIC DNA]</scope>
    <source>
        <strain evidence="6 7">EAF2021</strain>
    </source>
</reference>
<keyword evidence="3 4" id="KW-0687">Ribonucleoprotein</keyword>
<feature type="domain" description="Small ribosomal subunit protein uS15 N-terminal" evidence="5">
    <location>
        <begin position="1"/>
        <end position="60"/>
    </location>
</feature>
<evidence type="ECO:0000256" key="1">
    <source>
        <dbReference type="ARBA" id="ARBA00008434"/>
    </source>
</evidence>
<evidence type="ECO:0000256" key="4">
    <source>
        <dbReference type="RuleBase" id="RU003919"/>
    </source>
</evidence>
<evidence type="ECO:0000256" key="3">
    <source>
        <dbReference type="ARBA" id="ARBA00023274"/>
    </source>
</evidence>
<organism evidence="6 7">
    <name type="scientific">Tritrichomonas musculus</name>
    <dbReference type="NCBI Taxonomy" id="1915356"/>
    <lineage>
        <taxon>Eukaryota</taxon>
        <taxon>Metamonada</taxon>
        <taxon>Parabasalia</taxon>
        <taxon>Tritrichomonadida</taxon>
        <taxon>Tritrichomonadidae</taxon>
        <taxon>Tritrichomonas</taxon>
    </lineage>
</organism>
<evidence type="ECO:0000313" key="6">
    <source>
        <dbReference type="EMBL" id="KAK8860280.1"/>
    </source>
</evidence>
<evidence type="ECO:0000259" key="5">
    <source>
        <dbReference type="SMART" id="SM01386"/>
    </source>
</evidence>
<dbReference type="SUPFAM" id="SSF47060">
    <property type="entry name" value="S15/NS1 RNA-binding domain"/>
    <property type="match status" value="1"/>
</dbReference>
<proteinExistence type="inferred from homology"/>
<evidence type="ECO:0000313" key="7">
    <source>
        <dbReference type="Proteomes" id="UP001470230"/>
    </source>
</evidence>
<dbReference type="Pfam" id="PF00312">
    <property type="entry name" value="Ribosomal_S15"/>
    <property type="match status" value="1"/>
</dbReference>
<sequence length="151" mass="17085">MGRLHSPGKGISASTKPYRRSAPHWLQLNSEQVVQLICDYAKKGIRPSQIGQVLRDRHGVGLVKNVTGSKVIRILKANGIAPAIPEEIYYLIKKAVNVRKHLERSPHDVDGKYRLILIEARIHRLARYYKGRRLLAPTWKYNVETASALTA</sequence>
<dbReference type="NCBIfam" id="NF006331">
    <property type="entry name" value="PRK08561.1"/>
    <property type="match status" value="1"/>
</dbReference>
<dbReference type="InterPro" id="IPR009068">
    <property type="entry name" value="uS15_NS1_RNA-bd_sf"/>
</dbReference>
<dbReference type="PROSITE" id="PS00362">
    <property type="entry name" value="RIBOSOMAL_S15"/>
    <property type="match status" value="1"/>
</dbReference>
<dbReference type="HAMAP" id="MF_01343_A">
    <property type="entry name" value="Ribosomal_uS15_A"/>
    <property type="match status" value="1"/>
</dbReference>
<dbReference type="SMART" id="SM01387">
    <property type="entry name" value="Ribosomal_S15"/>
    <property type="match status" value="1"/>
</dbReference>
<dbReference type="Proteomes" id="UP001470230">
    <property type="component" value="Unassembled WGS sequence"/>
</dbReference>
<dbReference type="InterPro" id="IPR000589">
    <property type="entry name" value="Ribosomal_uS15"/>
</dbReference>
<dbReference type="InterPro" id="IPR023029">
    <property type="entry name" value="Ribosomal_uS15_arc_euk"/>
</dbReference>